<evidence type="ECO:0000259" key="7">
    <source>
        <dbReference type="Pfam" id="PF13742"/>
    </source>
</evidence>
<evidence type="ECO:0000259" key="6">
    <source>
        <dbReference type="Pfam" id="PF02601"/>
    </source>
</evidence>
<feature type="domain" description="OB-fold nucleic acid binding" evidence="7">
    <location>
        <begin position="95"/>
        <end position="203"/>
    </location>
</feature>
<dbReference type="Proteomes" id="UP000184731">
    <property type="component" value="Chromosome"/>
</dbReference>
<dbReference type="Pfam" id="PF13742">
    <property type="entry name" value="tRNA_anti_2"/>
    <property type="match status" value="1"/>
</dbReference>
<evidence type="ECO:0000256" key="4">
    <source>
        <dbReference type="ARBA" id="ARBA00022839"/>
    </source>
</evidence>
<dbReference type="RefSeq" id="WP_233231127.1">
    <property type="nucleotide sequence ID" value="NZ_CP017834.1"/>
</dbReference>
<keyword evidence="2 5" id="KW-0540">Nuclease</keyword>
<evidence type="ECO:0000313" key="9">
    <source>
        <dbReference type="Proteomes" id="UP000184731"/>
    </source>
</evidence>
<dbReference type="EC" id="3.1.11.6" evidence="5"/>
<comment type="similarity">
    <text evidence="5">Belongs to the XseA family.</text>
</comment>
<dbReference type="GO" id="GO:0006308">
    <property type="term" value="P:DNA catabolic process"/>
    <property type="evidence" value="ECO:0007669"/>
    <property type="project" value="UniProtKB-UniRule"/>
</dbReference>
<dbReference type="InterPro" id="IPR025824">
    <property type="entry name" value="OB-fold_nuc-bd_dom"/>
</dbReference>
<reference evidence="8 9" key="1">
    <citation type="submission" date="2016-10" db="EMBL/GenBank/DDBJ databases">
        <title>Silvanigrella aquatica sp. nov., isolated from a freshwater lake located in the Black Forest, Germany, description of Silvanigrellaceae fam. nov., Silvanigrellales ord. nov., reclassification of the order Bdellovibrionales in the class Oligoflexia, reclassification of the families Bacteriovoracaceae and Halobacteriovoraceae in the new order Bacteriovoracales ord. nov., and reclassification of the family Pseudobacteriovoracaceae in the order Oligoflexiales.</title>
        <authorList>
            <person name="Hahn M.W."/>
            <person name="Schmidt J."/>
            <person name="Koll U."/>
            <person name="Rohde M."/>
            <person name="Verbag S."/>
            <person name="Pitt A."/>
            <person name="Nakai R."/>
            <person name="Naganuma T."/>
            <person name="Lang E."/>
        </authorList>
    </citation>
    <scope>NUCLEOTIDE SEQUENCE [LARGE SCALE GENOMIC DNA]</scope>
    <source>
        <strain evidence="8 9">MWH-Nonnen-W8red</strain>
    </source>
</reference>
<proteinExistence type="inferred from homology"/>
<dbReference type="PANTHER" id="PTHR30008:SF0">
    <property type="entry name" value="EXODEOXYRIBONUCLEASE 7 LARGE SUBUNIT"/>
    <property type="match status" value="1"/>
</dbReference>
<dbReference type="GO" id="GO:0005737">
    <property type="term" value="C:cytoplasm"/>
    <property type="evidence" value="ECO:0007669"/>
    <property type="project" value="UniProtKB-SubCell"/>
</dbReference>
<dbReference type="EMBL" id="CP017834">
    <property type="protein sequence ID" value="APJ04165.1"/>
    <property type="molecule type" value="Genomic_DNA"/>
</dbReference>
<protein>
    <recommendedName>
        <fullName evidence="5">Exodeoxyribonuclease 7 large subunit</fullName>
        <ecNumber evidence="5">3.1.11.6</ecNumber>
    </recommendedName>
</protein>
<keyword evidence="3 5" id="KW-0378">Hydrolase</keyword>
<accession>A0A1L4D1S8</accession>
<comment type="subcellular location">
    <subcellularLocation>
        <location evidence="5">Cytoplasm</location>
    </subcellularLocation>
</comment>
<dbReference type="GO" id="GO:0003676">
    <property type="term" value="F:nucleic acid binding"/>
    <property type="evidence" value="ECO:0007669"/>
    <property type="project" value="InterPro"/>
</dbReference>
<keyword evidence="4 5" id="KW-0269">Exonuclease</keyword>
<organism evidence="8 9">
    <name type="scientific">Silvanigrella aquatica</name>
    <dbReference type="NCBI Taxonomy" id="1915309"/>
    <lineage>
        <taxon>Bacteria</taxon>
        <taxon>Pseudomonadati</taxon>
        <taxon>Bdellovibrionota</taxon>
        <taxon>Oligoflexia</taxon>
        <taxon>Silvanigrellales</taxon>
        <taxon>Silvanigrellaceae</taxon>
        <taxon>Silvanigrella</taxon>
    </lineage>
</organism>
<evidence type="ECO:0000256" key="2">
    <source>
        <dbReference type="ARBA" id="ARBA00022722"/>
    </source>
</evidence>
<dbReference type="AlphaFoldDB" id="A0A1L4D1S8"/>
<evidence type="ECO:0000256" key="5">
    <source>
        <dbReference type="RuleBase" id="RU004355"/>
    </source>
</evidence>
<evidence type="ECO:0000256" key="1">
    <source>
        <dbReference type="ARBA" id="ARBA00022490"/>
    </source>
</evidence>
<name>A0A1L4D1S8_9BACT</name>
<feature type="domain" description="Exonuclease VII large subunit C-terminal" evidence="6">
    <location>
        <begin position="229"/>
        <end position="390"/>
    </location>
</feature>
<keyword evidence="9" id="KW-1185">Reference proteome</keyword>
<dbReference type="STRING" id="1915309.AXG55_09720"/>
<dbReference type="GO" id="GO:0009318">
    <property type="term" value="C:exodeoxyribonuclease VII complex"/>
    <property type="evidence" value="ECO:0007669"/>
    <property type="project" value="UniProtKB-UniRule"/>
</dbReference>
<dbReference type="KEGG" id="saqi:AXG55_09720"/>
<dbReference type="InterPro" id="IPR020579">
    <property type="entry name" value="Exonuc_VII_lsu_C"/>
</dbReference>
<gene>
    <name evidence="8" type="ORF">AXG55_09720</name>
</gene>
<keyword evidence="1" id="KW-0963">Cytoplasm</keyword>
<dbReference type="NCBIfam" id="TIGR00237">
    <property type="entry name" value="xseA"/>
    <property type="match status" value="1"/>
</dbReference>
<sequence length="498" mass="56682">MNRFYHTSENKIILTGDTFTIKEQIKKAGGKWDAAQKNWWLIQSEVSASLIKELGFSLLINSNDRNSHLPEKNEDQQKNSEKLNVENLPDNKAMSVTHFVLLIEAIIRKNLSEKYWICGEISSFKSTNGHVFFDLIDKSAGNEFSSLSLRAASISCILWANKKTQLNEKISKILFQDGTRIKVLVTCDFRKEGSKINAIIDDIDIQFTQGELALQRIQIIQELKKRNLYHKNKQLKLKEFPLKIALITAENSRACADFYDELRISHISFQITLFDCNMQGEKTSENVAHALKYITLNSHLYDCIVITRGGGSRLDLRWFDDLNIATQIALSPLPIITAVGHFDDTSIADEVAYHCEKTPTAAARFLTENILFHLNTFFSRLEKMTSLLLKRTSKEKQLLVSLEQRLCHAARKRIESEKKQIKGISQVLKAFQSSISQTLLRGYALVYDDNGTLITGKDFLKNPPPHSLKLKFANDCENQHIFVDVSVNGINLKNDQPS</sequence>
<dbReference type="PANTHER" id="PTHR30008">
    <property type="entry name" value="EXODEOXYRIBONUCLEASE 7 LARGE SUBUNIT"/>
    <property type="match status" value="1"/>
</dbReference>
<evidence type="ECO:0000313" key="8">
    <source>
        <dbReference type="EMBL" id="APJ04165.1"/>
    </source>
</evidence>
<comment type="catalytic activity">
    <reaction evidence="5">
        <text>Exonucleolytic cleavage in either 5'- to 3'- or 3'- to 5'-direction to yield nucleoside 5'-phosphates.</text>
        <dbReference type="EC" id="3.1.11.6"/>
    </reaction>
</comment>
<dbReference type="InterPro" id="IPR003753">
    <property type="entry name" value="Exonuc_VII_L"/>
</dbReference>
<dbReference type="Pfam" id="PF02601">
    <property type="entry name" value="Exonuc_VII_L"/>
    <property type="match status" value="1"/>
</dbReference>
<evidence type="ECO:0000256" key="3">
    <source>
        <dbReference type="ARBA" id="ARBA00022801"/>
    </source>
</evidence>
<dbReference type="GO" id="GO:0008855">
    <property type="term" value="F:exodeoxyribonuclease VII activity"/>
    <property type="evidence" value="ECO:0007669"/>
    <property type="project" value="UniProtKB-UniRule"/>
</dbReference>